<dbReference type="InterPro" id="IPR032875">
    <property type="entry name" value="Succ_CoA_lig_flav_dom"/>
</dbReference>
<protein>
    <recommendedName>
        <fullName evidence="1">Succinyl-CoA synthetase-like flavodoxin domain-containing protein</fullName>
    </recommendedName>
</protein>
<reference evidence="2" key="1">
    <citation type="journal article" date="2014" name="Front. Microbiol.">
        <title>High frequency of phylogenetically diverse reductive dehalogenase-homologous genes in deep subseafloor sedimentary metagenomes.</title>
        <authorList>
            <person name="Kawai M."/>
            <person name="Futagami T."/>
            <person name="Toyoda A."/>
            <person name="Takaki Y."/>
            <person name="Nishi S."/>
            <person name="Hori S."/>
            <person name="Arai W."/>
            <person name="Tsubouchi T."/>
            <person name="Morono Y."/>
            <person name="Uchiyama I."/>
            <person name="Ito T."/>
            <person name="Fujiyama A."/>
            <person name="Inagaki F."/>
            <person name="Takami H."/>
        </authorList>
    </citation>
    <scope>NUCLEOTIDE SEQUENCE</scope>
    <source>
        <strain evidence="2">Expedition CK06-06</strain>
    </source>
</reference>
<dbReference type="InterPro" id="IPR016102">
    <property type="entry name" value="Succinyl-CoA_synth-like"/>
</dbReference>
<dbReference type="AlphaFoldDB" id="X1FG18"/>
<dbReference type="Pfam" id="PF13607">
    <property type="entry name" value="Succ_CoA_lig"/>
    <property type="match status" value="1"/>
</dbReference>
<comment type="caution">
    <text evidence="2">The sequence shown here is derived from an EMBL/GenBank/DDBJ whole genome shotgun (WGS) entry which is preliminary data.</text>
</comment>
<feature type="domain" description="Succinyl-CoA synthetase-like flavodoxin" evidence="1">
    <location>
        <begin position="4"/>
        <end position="46"/>
    </location>
</feature>
<evidence type="ECO:0000259" key="1">
    <source>
        <dbReference type="Pfam" id="PF13607"/>
    </source>
</evidence>
<name>X1FG18_9ZZZZ</name>
<evidence type="ECO:0000313" key="2">
    <source>
        <dbReference type="EMBL" id="GAH19733.1"/>
    </source>
</evidence>
<dbReference type="SUPFAM" id="SSF52210">
    <property type="entry name" value="Succinyl-CoA synthetase domains"/>
    <property type="match status" value="1"/>
</dbReference>
<sequence length="46" mass="5074">MLVFLLSSNLSVREAGISKYISLGNKLNVNEVDLIEYLGSDPETKC</sequence>
<dbReference type="Gene3D" id="3.40.50.261">
    <property type="entry name" value="Succinyl-CoA synthetase domains"/>
    <property type="match status" value="1"/>
</dbReference>
<proteinExistence type="predicted"/>
<feature type="non-terminal residue" evidence="2">
    <location>
        <position position="46"/>
    </location>
</feature>
<accession>X1FG18</accession>
<dbReference type="EMBL" id="BARU01004334">
    <property type="protein sequence ID" value="GAH19733.1"/>
    <property type="molecule type" value="Genomic_DNA"/>
</dbReference>
<organism evidence="2">
    <name type="scientific">marine sediment metagenome</name>
    <dbReference type="NCBI Taxonomy" id="412755"/>
    <lineage>
        <taxon>unclassified sequences</taxon>
        <taxon>metagenomes</taxon>
        <taxon>ecological metagenomes</taxon>
    </lineage>
</organism>
<gene>
    <name evidence="2" type="ORF">S03H2_08786</name>
</gene>